<sequence>MDLYAIAEYLVNNYGYLGIFLVAFTEAFIQPVPPDIFIMGASMFGLNPLISALVATIGSLFGGLFGHFLGNRLGHPAFTRLFGGKYLTKGEEFFNKYGFWGVVLAGFTPLPYKVIAWLAGIFEMSKLPFSIGTFIGRLPRFLAIAYFGNILGRLDYSILIETLNKINIQLFYAINSHYNMFLDTIMAIITHSAYPIAIVILALSFLKDRNFGKKVFIALTLAFLIAFSLKYIINEPRPYLVLKNIHLLSYEDYEPSFPSGHTTVAFTISTLFYSYSKKIGLILLIWAILVGYSRVYVGVHYPYDVLAGAIIGIVCGYLIVSKRIKGLLKLFERY</sequence>
<reference evidence="3 4" key="1">
    <citation type="submission" date="2011-09" db="EMBL/GenBank/DDBJ databases">
        <title>The draft genome of Methanotorris formicicus Mc-S-70.</title>
        <authorList>
            <consortium name="US DOE Joint Genome Institute (JGI-PGF)"/>
            <person name="Lucas S."/>
            <person name="Han J."/>
            <person name="Lapidus A."/>
            <person name="Cheng J.-F."/>
            <person name="Goodwin L."/>
            <person name="Pitluck S."/>
            <person name="Peters L."/>
            <person name="Land M.L."/>
            <person name="Hauser L."/>
            <person name="Sieprawska-Lupa M."/>
            <person name="Takai K."/>
            <person name="Miyazaki J."/>
            <person name="Whitman W."/>
            <person name="Woyke T.J."/>
        </authorList>
    </citation>
    <scope>NUCLEOTIDE SEQUENCE [LARGE SCALE GENOMIC DNA]</scope>
    <source>
        <strain evidence="3 4">Mc-S-70</strain>
    </source>
</reference>
<organism evidence="3 4">
    <name type="scientific">Methanotorris formicicus Mc-S-70</name>
    <dbReference type="NCBI Taxonomy" id="647171"/>
    <lineage>
        <taxon>Archaea</taxon>
        <taxon>Methanobacteriati</taxon>
        <taxon>Methanobacteriota</taxon>
        <taxon>Methanomada group</taxon>
        <taxon>Methanococci</taxon>
        <taxon>Methanococcales</taxon>
        <taxon>Methanocaldococcaceae</taxon>
        <taxon>Methanotorris</taxon>
    </lineage>
</organism>
<dbReference type="STRING" id="647171.MetfoDRAFT_1175"/>
<dbReference type="InterPro" id="IPR032816">
    <property type="entry name" value="VTT_dom"/>
</dbReference>
<comment type="caution">
    <text evidence="3">The sequence shown here is derived from an EMBL/GenBank/DDBJ whole genome shotgun (WGS) entry which is preliminary data.</text>
</comment>
<protein>
    <submittedName>
        <fullName evidence="3">Phosphoesterase PA-phosphatase related protein</fullName>
    </submittedName>
</protein>
<evidence type="ECO:0000259" key="2">
    <source>
        <dbReference type="SMART" id="SM00014"/>
    </source>
</evidence>
<feature type="transmembrane region" description="Helical" evidence="1">
    <location>
        <begin position="14"/>
        <end position="32"/>
    </location>
</feature>
<gene>
    <name evidence="3" type="ORF">MetfoDRAFT_1175</name>
</gene>
<feature type="transmembrane region" description="Helical" evidence="1">
    <location>
        <begin position="141"/>
        <end position="160"/>
    </location>
</feature>
<dbReference type="OrthoDB" id="10182at2157"/>
<evidence type="ECO:0000256" key="1">
    <source>
        <dbReference type="SAM" id="Phobius"/>
    </source>
</evidence>
<feature type="domain" description="Phosphatidic acid phosphatase type 2/haloperoxidase" evidence="2">
    <location>
        <begin position="211"/>
        <end position="320"/>
    </location>
</feature>
<keyword evidence="1" id="KW-0812">Transmembrane</keyword>
<dbReference type="Pfam" id="PF01569">
    <property type="entry name" value="PAP2"/>
    <property type="match status" value="1"/>
</dbReference>
<dbReference type="PANTHER" id="PTHR42709:SF11">
    <property type="entry name" value="DEDA FAMILY PROTEIN"/>
    <property type="match status" value="1"/>
</dbReference>
<dbReference type="PATRIC" id="fig|647171.4.peg.1152"/>
<keyword evidence="1" id="KW-0472">Membrane</keyword>
<proteinExistence type="predicted"/>
<dbReference type="Pfam" id="PF09335">
    <property type="entry name" value="VTT_dom"/>
    <property type="match status" value="1"/>
</dbReference>
<dbReference type="AlphaFoldDB" id="H1KZF2"/>
<feature type="transmembrane region" description="Helical" evidence="1">
    <location>
        <begin position="215"/>
        <end position="233"/>
    </location>
</feature>
<dbReference type="Proteomes" id="UP000003706">
    <property type="component" value="Unassembled WGS sequence"/>
</dbReference>
<accession>H1KZF2</accession>
<keyword evidence="1" id="KW-1133">Transmembrane helix</keyword>
<dbReference type="SMART" id="SM00014">
    <property type="entry name" value="acidPPc"/>
    <property type="match status" value="1"/>
</dbReference>
<dbReference type="InterPro" id="IPR036938">
    <property type="entry name" value="PAP2/HPO_sf"/>
</dbReference>
<name>H1KZF2_9EURY</name>
<dbReference type="InterPro" id="IPR051311">
    <property type="entry name" value="DedA_domain"/>
</dbReference>
<dbReference type="InterPro" id="IPR000326">
    <property type="entry name" value="PAP2/HPO"/>
</dbReference>
<feature type="transmembrane region" description="Helical" evidence="1">
    <location>
        <begin position="44"/>
        <end position="69"/>
    </location>
</feature>
<dbReference type="EMBL" id="AGJL01000027">
    <property type="protein sequence ID" value="EHP86072.1"/>
    <property type="molecule type" value="Genomic_DNA"/>
</dbReference>
<keyword evidence="4" id="KW-1185">Reference proteome</keyword>
<feature type="transmembrane region" description="Helical" evidence="1">
    <location>
        <begin position="180"/>
        <end position="203"/>
    </location>
</feature>
<dbReference type="RefSeq" id="WP_007044607.1">
    <property type="nucleotide sequence ID" value="NZ_AGJL01000027.1"/>
</dbReference>
<dbReference type="GO" id="GO:0005886">
    <property type="term" value="C:plasma membrane"/>
    <property type="evidence" value="ECO:0007669"/>
    <property type="project" value="TreeGrafter"/>
</dbReference>
<feature type="transmembrane region" description="Helical" evidence="1">
    <location>
        <begin position="303"/>
        <end position="320"/>
    </location>
</feature>
<dbReference type="Gene3D" id="1.20.144.10">
    <property type="entry name" value="Phosphatidic acid phosphatase type 2/haloperoxidase"/>
    <property type="match status" value="1"/>
</dbReference>
<feature type="transmembrane region" description="Helical" evidence="1">
    <location>
        <begin position="97"/>
        <end position="120"/>
    </location>
</feature>
<evidence type="ECO:0000313" key="4">
    <source>
        <dbReference type="Proteomes" id="UP000003706"/>
    </source>
</evidence>
<feature type="transmembrane region" description="Helical" evidence="1">
    <location>
        <begin position="279"/>
        <end position="297"/>
    </location>
</feature>
<dbReference type="SUPFAM" id="SSF48317">
    <property type="entry name" value="Acid phosphatase/Vanadium-dependent haloperoxidase"/>
    <property type="match status" value="1"/>
</dbReference>
<dbReference type="PANTHER" id="PTHR42709">
    <property type="entry name" value="ALKALINE PHOSPHATASE LIKE PROTEIN"/>
    <property type="match status" value="1"/>
</dbReference>
<evidence type="ECO:0000313" key="3">
    <source>
        <dbReference type="EMBL" id="EHP86072.1"/>
    </source>
</evidence>